<sequence length="150" mass="17769">MINEWAEEYFNLSFNIHKNGKFLIQNELNELTYDQVNTLRYIYQKQSITSTELAQWLNVNKSAISALLNRLDEKELIKRDRSDQDRRIVHLSLTNKGTQLFEDCYQKINLLVQDLIGSFDEEELCQYMKTFKKIDQLLEGKIKQMKGVAK</sequence>
<evidence type="ECO:0000256" key="1">
    <source>
        <dbReference type="ARBA" id="ARBA00023015"/>
    </source>
</evidence>
<reference evidence="6" key="2">
    <citation type="submission" date="2020-02" db="EMBL/GenBank/DDBJ databases">
        <authorList>
            <person name="Feng H."/>
        </authorList>
    </citation>
    <scope>NUCLEOTIDE SEQUENCE [LARGE SCALE GENOMIC DNA]</scope>
    <source>
        <strain evidence="6">Gsoil 114</strain>
    </source>
</reference>
<protein>
    <submittedName>
        <fullName evidence="6">MarR family transcriptional regulator</fullName>
    </submittedName>
</protein>
<dbReference type="InterPro" id="IPR000835">
    <property type="entry name" value="HTH_MarR-typ"/>
</dbReference>
<evidence type="ECO:0000256" key="2">
    <source>
        <dbReference type="ARBA" id="ARBA00023125"/>
    </source>
</evidence>
<keyword evidence="8" id="KW-1185">Reference proteome</keyword>
<dbReference type="Gene3D" id="1.10.10.10">
    <property type="entry name" value="Winged helix-like DNA-binding domain superfamily/Winged helix DNA-binding domain"/>
    <property type="match status" value="1"/>
</dbReference>
<evidence type="ECO:0000259" key="4">
    <source>
        <dbReference type="PROSITE" id="PS50995"/>
    </source>
</evidence>
<gene>
    <name evidence="6" type="ORF">G4D61_03220</name>
    <name evidence="5" type="ORF">NG54_02140</name>
</gene>
<name>A0A0A6VEE1_9BACI</name>
<dbReference type="Proteomes" id="UP000476934">
    <property type="component" value="Unassembled WGS sequence"/>
</dbReference>
<feature type="domain" description="HTH marR-type" evidence="4">
    <location>
        <begin position="1"/>
        <end position="136"/>
    </location>
</feature>
<dbReference type="RefSeq" id="WP_025731105.1">
    <property type="nucleotide sequence ID" value="NZ_JAAIWK010000003.1"/>
</dbReference>
<dbReference type="InterPro" id="IPR036390">
    <property type="entry name" value="WH_DNA-bd_sf"/>
</dbReference>
<dbReference type="PRINTS" id="PR00598">
    <property type="entry name" value="HTHMARR"/>
</dbReference>
<organism evidence="5 7">
    <name type="scientific">Heyndrickxia ginsengihumi</name>
    <dbReference type="NCBI Taxonomy" id="363870"/>
    <lineage>
        <taxon>Bacteria</taxon>
        <taxon>Bacillati</taxon>
        <taxon>Bacillota</taxon>
        <taxon>Bacilli</taxon>
        <taxon>Bacillales</taxon>
        <taxon>Bacillaceae</taxon>
        <taxon>Heyndrickxia</taxon>
    </lineage>
</organism>
<dbReference type="GO" id="GO:0003700">
    <property type="term" value="F:DNA-binding transcription factor activity"/>
    <property type="evidence" value="ECO:0007669"/>
    <property type="project" value="InterPro"/>
</dbReference>
<dbReference type="SMART" id="SM00347">
    <property type="entry name" value="HTH_MARR"/>
    <property type="match status" value="1"/>
</dbReference>
<dbReference type="STRING" id="363870.NG54_02140"/>
<evidence type="ECO:0000313" key="8">
    <source>
        <dbReference type="Proteomes" id="UP000476934"/>
    </source>
</evidence>
<evidence type="ECO:0000313" key="5">
    <source>
        <dbReference type="EMBL" id="KHD86640.1"/>
    </source>
</evidence>
<keyword evidence="1" id="KW-0805">Transcription regulation</keyword>
<dbReference type="Pfam" id="PF01047">
    <property type="entry name" value="MarR"/>
    <property type="match status" value="1"/>
</dbReference>
<dbReference type="GO" id="GO:0003677">
    <property type="term" value="F:DNA binding"/>
    <property type="evidence" value="ECO:0007669"/>
    <property type="project" value="UniProtKB-KW"/>
</dbReference>
<evidence type="ECO:0000313" key="6">
    <source>
        <dbReference type="EMBL" id="NEY18980.1"/>
    </source>
</evidence>
<evidence type="ECO:0000313" key="7">
    <source>
        <dbReference type="Proteomes" id="UP000030588"/>
    </source>
</evidence>
<comment type="caution">
    <text evidence="5">The sequence shown here is derived from an EMBL/GenBank/DDBJ whole genome shotgun (WGS) entry which is preliminary data.</text>
</comment>
<accession>A0A0A6VEE1</accession>
<dbReference type="SUPFAM" id="SSF46785">
    <property type="entry name" value="Winged helix' DNA-binding domain"/>
    <property type="match status" value="1"/>
</dbReference>
<proteinExistence type="predicted"/>
<dbReference type="PROSITE" id="PS50995">
    <property type="entry name" value="HTH_MARR_2"/>
    <property type="match status" value="1"/>
</dbReference>
<dbReference type="InterPro" id="IPR036388">
    <property type="entry name" value="WH-like_DNA-bd_sf"/>
</dbReference>
<dbReference type="Proteomes" id="UP000030588">
    <property type="component" value="Unassembled WGS sequence"/>
</dbReference>
<keyword evidence="3" id="KW-0804">Transcription</keyword>
<dbReference type="EMBL" id="JRUN01000003">
    <property type="protein sequence ID" value="KHD86640.1"/>
    <property type="molecule type" value="Genomic_DNA"/>
</dbReference>
<reference evidence="5 7" key="1">
    <citation type="submission" date="2014-10" db="EMBL/GenBank/DDBJ databases">
        <title>Draft genome of phytase producing Bacillus ginsengihumi strain M2.11.</title>
        <authorList>
            <person name="Toymentseva A."/>
            <person name="Boulygina E.A."/>
            <person name="Kazakov S.V."/>
            <person name="Kayumov I."/>
            <person name="Suleimanova A.D."/>
            <person name="Mardanova A.M."/>
            <person name="Maria S.N."/>
            <person name="Sergey M.Y."/>
            <person name="Sharipova M.R."/>
        </authorList>
    </citation>
    <scope>NUCLEOTIDE SEQUENCE [LARGE SCALE GENOMIC DNA]</scope>
    <source>
        <strain evidence="5 7">M2.11</strain>
    </source>
</reference>
<keyword evidence="2" id="KW-0238">DNA-binding</keyword>
<dbReference type="PANTHER" id="PTHR42756">
    <property type="entry name" value="TRANSCRIPTIONAL REGULATOR, MARR"/>
    <property type="match status" value="1"/>
</dbReference>
<dbReference type="PANTHER" id="PTHR42756:SF1">
    <property type="entry name" value="TRANSCRIPTIONAL REPRESSOR OF EMRAB OPERON"/>
    <property type="match status" value="1"/>
</dbReference>
<reference evidence="6 8" key="3">
    <citation type="submission" date="2020-03" db="EMBL/GenBank/DDBJ databases">
        <title>Bacillus aquiflavi sp. nov., isolated from yellow water of strong flavor Chinese baijiu in Yibin region of China.</title>
        <authorList>
            <person name="Xie J."/>
        </authorList>
    </citation>
    <scope>NUCLEOTIDE SEQUENCE [LARGE SCALE GENOMIC DNA]</scope>
    <source>
        <strain evidence="6 8">Gsoil 114</strain>
    </source>
</reference>
<dbReference type="OrthoDB" id="3254893at2"/>
<evidence type="ECO:0000256" key="3">
    <source>
        <dbReference type="ARBA" id="ARBA00023163"/>
    </source>
</evidence>
<dbReference type="AlphaFoldDB" id="A0A0A6VEE1"/>
<dbReference type="EMBL" id="JAAIWK010000003">
    <property type="protein sequence ID" value="NEY18980.1"/>
    <property type="molecule type" value="Genomic_DNA"/>
</dbReference>